<comment type="subcellular location">
    <subcellularLocation>
        <location evidence="1">Cell membrane</location>
        <topology evidence="1">Multi-pass membrane protein</topology>
    </subcellularLocation>
</comment>
<sequence length="456" mass="46456">MPRLLPLPGPQRVIAVSNLVNTVGSGIYLTAGVLYFTQAAHLPAGEVGLGLGIAGVVSLAAGIGVGHLADRRSARGVYAATLVVRGLGTAGFLLADTFWPFVVAVCAATGAHTAGQAARAPIIRAHGGERPSEFRAYLRALTNIGISVGALLAGWAVQTGTHQAYDLLVVGNAVSCAASAVFLVRLPPVAPVPAAGGPRWVALRDLPYLAVTALDGVMSIQFKVLTVALPLWLIGMTTAPRWLISATMLVNTAIVIAFQVRASRGVDTPSAGGRAYRRSGVAFLVSCSLISLTAGVPAWVAAALMLTAVVVHATGELWHSAAGFEVSFALAPDHATGQYLGIFGLGLGLAETLGPGLLIALCITWGQPGWYVMGALFTVTGVVAQVAVRRAEHHRPTPPRNPAPGSLAGAHDYPGPTPTGTASPAISDPAAAGTSSCTRSCHPPEGSARTGTTASP</sequence>
<dbReference type="InterPro" id="IPR036259">
    <property type="entry name" value="MFS_trans_sf"/>
</dbReference>
<feature type="transmembrane region" description="Helical" evidence="8">
    <location>
        <begin position="136"/>
        <end position="158"/>
    </location>
</feature>
<dbReference type="PANTHER" id="PTHR23517:SF2">
    <property type="entry name" value="MULTIDRUG RESISTANCE PROTEIN MDTH"/>
    <property type="match status" value="1"/>
</dbReference>
<gene>
    <name evidence="9" type="ORF">CLV71_101758</name>
</gene>
<dbReference type="Pfam" id="PF07690">
    <property type="entry name" value="MFS_1"/>
    <property type="match status" value="1"/>
</dbReference>
<dbReference type="EMBL" id="SOCP01000001">
    <property type="protein sequence ID" value="TDV57884.1"/>
    <property type="molecule type" value="Genomic_DNA"/>
</dbReference>
<keyword evidence="6 8" id="KW-0472">Membrane</keyword>
<dbReference type="OrthoDB" id="6803299at2"/>
<comment type="caution">
    <text evidence="9">The sequence shown here is derived from an EMBL/GenBank/DDBJ whole genome shotgun (WGS) entry which is preliminary data.</text>
</comment>
<dbReference type="InterPro" id="IPR050171">
    <property type="entry name" value="MFS_Transporters"/>
</dbReference>
<evidence type="ECO:0000256" key="4">
    <source>
        <dbReference type="ARBA" id="ARBA00022692"/>
    </source>
</evidence>
<protein>
    <submittedName>
        <fullName evidence="9">MFS transporter</fullName>
    </submittedName>
</protein>
<evidence type="ECO:0000256" key="5">
    <source>
        <dbReference type="ARBA" id="ARBA00022989"/>
    </source>
</evidence>
<proteinExistence type="predicted"/>
<evidence type="ECO:0000313" key="9">
    <source>
        <dbReference type="EMBL" id="TDV57884.1"/>
    </source>
</evidence>
<evidence type="ECO:0000313" key="10">
    <source>
        <dbReference type="Proteomes" id="UP000294927"/>
    </source>
</evidence>
<keyword evidence="3" id="KW-1003">Cell membrane</keyword>
<reference evidence="9 10" key="1">
    <citation type="submission" date="2019-03" db="EMBL/GenBank/DDBJ databases">
        <title>Genomic Encyclopedia of Archaeal and Bacterial Type Strains, Phase II (KMG-II): from individual species to whole genera.</title>
        <authorList>
            <person name="Goeker M."/>
        </authorList>
    </citation>
    <scope>NUCLEOTIDE SEQUENCE [LARGE SCALE GENOMIC DNA]</scope>
    <source>
        <strain evidence="9 10">DSM 45499</strain>
    </source>
</reference>
<feature type="region of interest" description="Disordered" evidence="7">
    <location>
        <begin position="390"/>
        <end position="456"/>
    </location>
</feature>
<name>A0A4R7W5I0_9PSEU</name>
<feature type="transmembrane region" description="Helical" evidence="8">
    <location>
        <begin position="12"/>
        <end position="36"/>
    </location>
</feature>
<dbReference type="RefSeq" id="WP_133901096.1">
    <property type="nucleotide sequence ID" value="NZ_SOCP01000001.1"/>
</dbReference>
<keyword evidence="5 8" id="KW-1133">Transmembrane helix</keyword>
<evidence type="ECO:0000256" key="1">
    <source>
        <dbReference type="ARBA" id="ARBA00004651"/>
    </source>
</evidence>
<dbReference type="Proteomes" id="UP000294927">
    <property type="component" value="Unassembled WGS sequence"/>
</dbReference>
<dbReference type="PANTHER" id="PTHR23517">
    <property type="entry name" value="RESISTANCE PROTEIN MDTM, PUTATIVE-RELATED-RELATED"/>
    <property type="match status" value="1"/>
</dbReference>
<keyword evidence="4 8" id="KW-0812">Transmembrane</keyword>
<organism evidence="9 10">
    <name type="scientific">Actinophytocola oryzae</name>
    <dbReference type="NCBI Taxonomy" id="502181"/>
    <lineage>
        <taxon>Bacteria</taxon>
        <taxon>Bacillati</taxon>
        <taxon>Actinomycetota</taxon>
        <taxon>Actinomycetes</taxon>
        <taxon>Pseudonocardiales</taxon>
        <taxon>Pseudonocardiaceae</taxon>
    </lineage>
</organism>
<feature type="transmembrane region" description="Helical" evidence="8">
    <location>
        <begin position="370"/>
        <end position="388"/>
    </location>
</feature>
<feature type="transmembrane region" description="Helical" evidence="8">
    <location>
        <begin position="239"/>
        <end position="260"/>
    </location>
</feature>
<feature type="transmembrane region" description="Helical" evidence="8">
    <location>
        <begin position="48"/>
        <end position="69"/>
    </location>
</feature>
<feature type="transmembrane region" description="Helical" evidence="8">
    <location>
        <begin position="339"/>
        <end position="363"/>
    </location>
</feature>
<evidence type="ECO:0000256" key="2">
    <source>
        <dbReference type="ARBA" id="ARBA00022448"/>
    </source>
</evidence>
<dbReference type="Gene3D" id="1.20.1250.20">
    <property type="entry name" value="MFS general substrate transporter like domains"/>
    <property type="match status" value="1"/>
</dbReference>
<dbReference type="SUPFAM" id="SSF103473">
    <property type="entry name" value="MFS general substrate transporter"/>
    <property type="match status" value="1"/>
</dbReference>
<dbReference type="InterPro" id="IPR011701">
    <property type="entry name" value="MFS"/>
</dbReference>
<evidence type="ECO:0000256" key="3">
    <source>
        <dbReference type="ARBA" id="ARBA00022475"/>
    </source>
</evidence>
<evidence type="ECO:0000256" key="6">
    <source>
        <dbReference type="ARBA" id="ARBA00023136"/>
    </source>
</evidence>
<dbReference type="AlphaFoldDB" id="A0A4R7W5I0"/>
<keyword evidence="2" id="KW-0813">Transport</keyword>
<dbReference type="GO" id="GO:0005886">
    <property type="term" value="C:plasma membrane"/>
    <property type="evidence" value="ECO:0007669"/>
    <property type="project" value="UniProtKB-SubCell"/>
</dbReference>
<feature type="transmembrane region" description="Helical" evidence="8">
    <location>
        <begin position="281"/>
        <end position="311"/>
    </location>
</feature>
<dbReference type="GO" id="GO:0022857">
    <property type="term" value="F:transmembrane transporter activity"/>
    <property type="evidence" value="ECO:0007669"/>
    <property type="project" value="InterPro"/>
</dbReference>
<evidence type="ECO:0000256" key="8">
    <source>
        <dbReference type="SAM" id="Phobius"/>
    </source>
</evidence>
<accession>A0A4R7W5I0</accession>
<evidence type="ECO:0000256" key="7">
    <source>
        <dbReference type="SAM" id="MobiDB-lite"/>
    </source>
</evidence>
<keyword evidence="10" id="KW-1185">Reference proteome</keyword>
<feature type="transmembrane region" description="Helical" evidence="8">
    <location>
        <begin position="164"/>
        <end position="186"/>
    </location>
</feature>